<dbReference type="Proteomes" id="UP001552299">
    <property type="component" value="Unassembled WGS sequence"/>
</dbReference>
<comment type="caution">
    <text evidence="1">The sequence shown here is derived from an EMBL/GenBank/DDBJ whole genome shotgun (WGS) entry which is preliminary data.</text>
</comment>
<evidence type="ECO:0000313" key="1">
    <source>
        <dbReference type="EMBL" id="KAL0911595.1"/>
    </source>
</evidence>
<keyword evidence="2" id="KW-1185">Reference proteome</keyword>
<name>A0ABD0UFU2_DENTH</name>
<protein>
    <submittedName>
        <fullName evidence="1">Uncharacterized protein</fullName>
    </submittedName>
</protein>
<accession>A0ABD0UFU2</accession>
<proteinExistence type="predicted"/>
<organism evidence="1 2">
    <name type="scientific">Dendrobium thyrsiflorum</name>
    <name type="common">Pinecone-like raceme dendrobium</name>
    <name type="synonym">Orchid</name>
    <dbReference type="NCBI Taxonomy" id="117978"/>
    <lineage>
        <taxon>Eukaryota</taxon>
        <taxon>Viridiplantae</taxon>
        <taxon>Streptophyta</taxon>
        <taxon>Embryophyta</taxon>
        <taxon>Tracheophyta</taxon>
        <taxon>Spermatophyta</taxon>
        <taxon>Magnoliopsida</taxon>
        <taxon>Liliopsida</taxon>
        <taxon>Asparagales</taxon>
        <taxon>Orchidaceae</taxon>
        <taxon>Epidendroideae</taxon>
        <taxon>Malaxideae</taxon>
        <taxon>Dendrobiinae</taxon>
        <taxon>Dendrobium</taxon>
    </lineage>
</organism>
<sequence>MEVFPAFCDHCKALGHMCGECRTISSVPVYGSVNSANPLMTIGNEIGAVENVAVDGNVAVVSTNEVLCIMGNGVDYELGVVAAGAVDHFVAIDVGLVEPLLVVCDGRRSSVPVDFSVVPVVPKVVDHTQEDLDSSNVVSDGIENGQSVVSVGGVKDSLALEVDNMGEYNVNKVISNVSTSDLVVSSDEPSLSIHVPSLVSEELVQMVEVPVNVISNEDVKAQLALILNDTSVDHSDWLEESLSCGEVGEEVDVHEEFNAMFNLKVNCIVEKAFSSGGGKRRRRKSNRK</sequence>
<evidence type="ECO:0000313" key="2">
    <source>
        <dbReference type="Proteomes" id="UP001552299"/>
    </source>
</evidence>
<reference evidence="1 2" key="1">
    <citation type="journal article" date="2024" name="Plant Biotechnol. J.">
        <title>Dendrobium thyrsiflorum genome and its molecular insights into genes involved in important horticultural traits.</title>
        <authorList>
            <person name="Chen B."/>
            <person name="Wang J.Y."/>
            <person name="Zheng P.J."/>
            <person name="Li K.L."/>
            <person name="Liang Y.M."/>
            <person name="Chen X.F."/>
            <person name="Zhang C."/>
            <person name="Zhao X."/>
            <person name="He X."/>
            <person name="Zhang G.Q."/>
            <person name="Liu Z.J."/>
            <person name="Xu Q."/>
        </authorList>
    </citation>
    <scope>NUCLEOTIDE SEQUENCE [LARGE SCALE GENOMIC DNA]</scope>
    <source>
        <strain evidence="1">GZMU011</strain>
    </source>
</reference>
<gene>
    <name evidence="1" type="ORF">M5K25_019749</name>
</gene>
<dbReference type="AlphaFoldDB" id="A0ABD0UFU2"/>
<dbReference type="EMBL" id="JANQDX010000015">
    <property type="protein sequence ID" value="KAL0911595.1"/>
    <property type="molecule type" value="Genomic_DNA"/>
</dbReference>